<accession>A0A329MSS6</accession>
<reference evidence="1 2" key="1">
    <citation type="journal article" date="2009" name="Int. J. Syst. Evol. Microbiol.">
        <title>Paenibacillus contaminans sp. nov., isolated from a contaminated laboratory plate.</title>
        <authorList>
            <person name="Chou J.H."/>
            <person name="Lee J.H."/>
            <person name="Lin M.C."/>
            <person name="Chang P.S."/>
            <person name="Arun A.B."/>
            <person name="Young C.C."/>
            <person name="Chen W.M."/>
        </authorList>
    </citation>
    <scope>NUCLEOTIDE SEQUENCE [LARGE SCALE GENOMIC DNA]</scope>
    <source>
        <strain evidence="1 2">CKOBP-6</strain>
    </source>
</reference>
<dbReference type="Proteomes" id="UP000250369">
    <property type="component" value="Unassembled WGS sequence"/>
</dbReference>
<dbReference type="RefSeq" id="WP_113029104.1">
    <property type="nucleotide sequence ID" value="NZ_QMFB01000001.1"/>
</dbReference>
<evidence type="ECO:0000313" key="2">
    <source>
        <dbReference type="Proteomes" id="UP000250369"/>
    </source>
</evidence>
<comment type="caution">
    <text evidence="1">The sequence shown here is derived from an EMBL/GenBank/DDBJ whole genome shotgun (WGS) entry which is preliminary data.</text>
</comment>
<sequence>MAAASQKARVQLSPPQNIYFSKILFSVGNDPLVRVDPLIQISNDFIITIRVNGDQKARALATLLVLSRQIGSIRILVKVRNAQGKLIEPIQRTLTPCEVAKLYNLAFKSNRLFKFAVSRRLPFIAVFPVFKAKVVQFFADNLADLFRNINDVAAFVFRDVLKQRIGNTAIAFSTAEKK</sequence>
<dbReference type="AlphaFoldDB" id="A0A329MSS6"/>
<proteinExistence type="predicted"/>
<gene>
    <name evidence="1" type="ORF">DQG23_01985</name>
</gene>
<protein>
    <submittedName>
        <fullName evidence="1">Uncharacterized protein</fullName>
    </submittedName>
</protein>
<dbReference type="OrthoDB" id="2591282at2"/>
<organism evidence="1 2">
    <name type="scientific">Paenibacillus contaminans</name>
    <dbReference type="NCBI Taxonomy" id="450362"/>
    <lineage>
        <taxon>Bacteria</taxon>
        <taxon>Bacillati</taxon>
        <taxon>Bacillota</taxon>
        <taxon>Bacilli</taxon>
        <taxon>Bacillales</taxon>
        <taxon>Paenibacillaceae</taxon>
        <taxon>Paenibacillus</taxon>
    </lineage>
</organism>
<name>A0A329MSS6_9BACL</name>
<dbReference type="EMBL" id="QMFB01000001">
    <property type="protein sequence ID" value="RAV22995.1"/>
    <property type="molecule type" value="Genomic_DNA"/>
</dbReference>
<evidence type="ECO:0000313" key="1">
    <source>
        <dbReference type="EMBL" id="RAV22995.1"/>
    </source>
</evidence>
<keyword evidence="2" id="KW-1185">Reference proteome</keyword>